<protein>
    <submittedName>
        <fullName evidence="2">Uncharacterized protein</fullName>
    </submittedName>
</protein>
<comment type="caution">
    <text evidence="2">The sequence shown here is derived from an EMBL/GenBank/DDBJ whole genome shotgun (WGS) entry which is preliminary data.</text>
</comment>
<evidence type="ECO:0000313" key="2">
    <source>
        <dbReference type="EMBL" id="HIX73602.1"/>
    </source>
</evidence>
<reference evidence="2" key="1">
    <citation type="journal article" date="2021" name="PeerJ">
        <title>Extensive microbial diversity within the chicken gut microbiome revealed by metagenomics and culture.</title>
        <authorList>
            <person name="Gilroy R."/>
            <person name="Ravi A."/>
            <person name="Getino M."/>
            <person name="Pursley I."/>
            <person name="Horton D.L."/>
            <person name="Alikhan N.F."/>
            <person name="Baker D."/>
            <person name="Gharbi K."/>
            <person name="Hall N."/>
            <person name="Watson M."/>
            <person name="Adriaenssens E.M."/>
            <person name="Foster-Nyarko E."/>
            <person name="Jarju S."/>
            <person name="Secka A."/>
            <person name="Antonio M."/>
            <person name="Oren A."/>
            <person name="Chaudhuri R.R."/>
            <person name="La Ragione R."/>
            <person name="Hildebrand F."/>
            <person name="Pallen M.J."/>
        </authorList>
    </citation>
    <scope>NUCLEOTIDE SEQUENCE</scope>
    <source>
        <strain evidence="2">ChiGjej6B6-14162</strain>
    </source>
</reference>
<evidence type="ECO:0000313" key="3">
    <source>
        <dbReference type="Proteomes" id="UP000886740"/>
    </source>
</evidence>
<reference evidence="2" key="2">
    <citation type="submission" date="2021-04" db="EMBL/GenBank/DDBJ databases">
        <authorList>
            <person name="Gilroy R."/>
        </authorList>
    </citation>
    <scope>NUCLEOTIDE SEQUENCE</scope>
    <source>
        <strain evidence="2">ChiGjej6B6-14162</strain>
    </source>
</reference>
<proteinExistence type="predicted"/>
<evidence type="ECO:0000256" key="1">
    <source>
        <dbReference type="SAM" id="Coils"/>
    </source>
</evidence>
<feature type="coiled-coil region" evidence="1">
    <location>
        <begin position="144"/>
        <end position="174"/>
    </location>
</feature>
<dbReference type="AlphaFoldDB" id="A0A9D2BFJ0"/>
<dbReference type="EMBL" id="DXEL01000009">
    <property type="protein sequence ID" value="HIX73602.1"/>
    <property type="molecule type" value="Genomic_DNA"/>
</dbReference>
<sequence length="266" mass="31822">MKTKESPDCPLCTNVLRLHDYYLSPDELVIFDSLIVKAISFHYKRFFYSQRRMELETRVKRTRYEAIIKKFEDLGIIQTYVDKMPSSEGQIRYFFVNFSNLKEPSLLAKLINEKSTLFEQTCAYMNYHFNRAIEMEHPQPRKEKKKKEEKAERAEEIRQMLENTLNERREMYNKGQLNVKPKHQLSPTTLALTNQQKEGLLQLDRKYGKEAINQSFLAYYDDVLKDNCSPNNLFNYFLSKDRFFKEHSVFINYLNDFMLLYSSLGK</sequence>
<organism evidence="2 3">
    <name type="scientific">Candidatus Parabacteroides intestinipullorum</name>
    <dbReference type="NCBI Taxonomy" id="2838723"/>
    <lineage>
        <taxon>Bacteria</taxon>
        <taxon>Pseudomonadati</taxon>
        <taxon>Bacteroidota</taxon>
        <taxon>Bacteroidia</taxon>
        <taxon>Bacteroidales</taxon>
        <taxon>Tannerellaceae</taxon>
        <taxon>Parabacteroides</taxon>
    </lineage>
</organism>
<accession>A0A9D2BFJ0</accession>
<dbReference type="Proteomes" id="UP000886740">
    <property type="component" value="Unassembled WGS sequence"/>
</dbReference>
<gene>
    <name evidence="2" type="ORF">H9977_00895</name>
</gene>
<keyword evidence="1" id="KW-0175">Coiled coil</keyword>
<name>A0A9D2BFJ0_9BACT</name>